<dbReference type="GO" id="GO:0004312">
    <property type="term" value="F:fatty acid synthase activity"/>
    <property type="evidence" value="ECO:0007669"/>
    <property type="project" value="TreeGrafter"/>
</dbReference>
<organism evidence="3 4">
    <name type="scientific">Magnetofaba australis IT-1</name>
    <dbReference type="NCBI Taxonomy" id="1434232"/>
    <lineage>
        <taxon>Bacteria</taxon>
        <taxon>Pseudomonadati</taxon>
        <taxon>Pseudomonadota</taxon>
        <taxon>Magnetococcia</taxon>
        <taxon>Magnetococcales</taxon>
        <taxon>Magnetococcaceae</taxon>
        <taxon>Magnetofaba</taxon>
    </lineage>
</organism>
<dbReference type="Pfam" id="PF08659">
    <property type="entry name" value="KR"/>
    <property type="match status" value="1"/>
</dbReference>
<proteinExistence type="predicted"/>
<gene>
    <name evidence="3" type="ORF">MAIT1_04461</name>
</gene>
<dbReference type="InterPro" id="IPR036291">
    <property type="entry name" value="NAD(P)-bd_dom_sf"/>
</dbReference>
<evidence type="ECO:0000313" key="3">
    <source>
        <dbReference type="EMBL" id="OSM07320.1"/>
    </source>
</evidence>
<evidence type="ECO:0000259" key="2">
    <source>
        <dbReference type="SMART" id="SM00822"/>
    </source>
</evidence>
<dbReference type="CDD" id="cd08953">
    <property type="entry name" value="KR_2_SDR_x"/>
    <property type="match status" value="1"/>
</dbReference>
<dbReference type="Proteomes" id="UP000194003">
    <property type="component" value="Unassembled WGS sequence"/>
</dbReference>
<protein>
    <submittedName>
        <fullName evidence="3">Putative KR domain protein</fullName>
    </submittedName>
</protein>
<dbReference type="GO" id="GO:0006633">
    <property type="term" value="P:fatty acid biosynthetic process"/>
    <property type="evidence" value="ECO:0007669"/>
    <property type="project" value="TreeGrafter"/>
</dbReference>
<keyword evidence="4" id="KW-1185">Reference proteome</keyword>
<accession>A0A1Y2KA02</accession>
<dbReference type="InterPro" id="IPR050091">
    <property type="entry name" value="PKS_NRPS_Biosynth_Enz"/>
</dbReference>
<dbReference type="InterPro" id="IPR013968">
    <property type="entry name" value="PKS_KR"/>
</dbReference>
<dbReference type="SUPFAM" id="SSF51735">
    <property type="entry name" value="NAD(P)-binding Rossmann-fold domains"/>
    <property type="match status" value="2"/>
</dbReference>
<dbReference type="InterPro" id="IPR057326">
    <property type="entry name" value="KR_dom"/>
</dbReference>
<sequence length="464" mass="48309">MVVTPAGPHAPEGLAQSVVAKLGEVGVNARVDDAPGDQDDGLILLAGVGADGGYAQSQALHARAFEMAKTLAPRLQQSDGFLVTVQQSGASFGMRDLPADQAWLGGLTGLVKTAAREWPQAGLKALDVDTAGASAEDLAQRIVSELLQGGDEREVALPAAGERLALRALEARQENPGAFPLQPHDFLVVSGGARGITPDILAALTRHTPLRLLLLGRTPVEEEPAALAQAGDETALKRALFAQAGARGETVTPQQIGAQTASILAQRQIRATLESLRAAGAEARYVAADIADVAAVGAALDAARAQWGPVAGVIHAAGVLADKRIADKTLDQFNRVFATKVDGLHTLLTVTQNDPLKVICLFSSVAAREGNPGQCDYAMANEVLNKVAQAEAQRRGGACVVKSINWGPWDGGMVDAGLRRHFHSQGIGLIPLTEGARFLVDELRCSQGDAVEVVVGARGTDAHD</sequence>
<name>A0A1Y2KA02_9PROT</name>
<dbReference type="SMART" id="SM00822">
    <property type="entry name" value="PKS_KR"/>
    <property type="match status" value="1"/>
</dbReference>
<feature type="domain" description="Ketoreductase" evidence="2">
    <location>
        <begin position="185"/>
        <end position="412"/>
    </location>
</feature>
<evidence type="ECO:0000256" key="1">
    <source>
        <dbReference type="ARBA" id="ARBA00022679"/>
    </source>
</evidence>
<keyword evidence="1" id="KW-0808">Transferase</keyword>
<dbReference type="AlphaFoldDB" id="A0A1Y2KA02"/>
<dbReference type="EMBL" id="LVJN01000014">
    <property type="protein sequence ID" value="OSM07320.1"/>
    <property type="molecule type" value="Genomic_DNA"/>
</dbReference>
<dbReference type="PANTHER" id="PTHR43775:SF51">
    <property type="entry name" value="INACTIVE PHENOLPHTHIOCEROL SYNTHESIS POLYKETIDE SYNTHASE TYPE I PKS1-RELATED"/>
    <property type="match status" value="1"/>
</dbReference>
<dbReference type="Gene3D" id="3.40.50.720">
    <property type="entry name" value="NAD(P)-binding Rossmann-like Domain"/>
    <property type="match status" value="1"/>
</dbReference>
<dbReference type="PANTHER" id="PTHR43775">
    <property type="entry name" value="FATTY ACID SYNTHASE"/>
    <property type="match status" value="1"/>
</dbReference>
<evidence type="ECO:0000313" key="4">
    <source>
        <dbReference type="Proteomes" id="UP000194003"/>
    </source>
</evidence>
<reference evidence="3 4" key="1">
    <citation type="journal article" date="2016" name="BMC Genomics">
        <title>Combined genomic and structural analyses of a cultured magnetotactic bacterium reveals its niche adaptation to a dynamic environment.</title>
        <authorList>
            <person name="Araujo A.C."/>
            <person name="Morillo V."/>
            <person name="Cypriano J."/>
            <person name="Teixeira L.C."/>
            <person name="Leao P."/>
            <person name="Lyra S."/>
            <person name="Almeida L.G."/>
            <person name="Bazylinski D.A."/>
            <person name="Vasconcellos A.T."/>
            <person name="Abreu F."/>
            <person name="Lins U."/>
        </authorList>
    </citation>
    <scope>NUCLEOTIDE SEQUENCE [LARGE SCALE GENOMIC DNA]</scope>
    <source>
        <strain evidence="3 4">IT-1</strain>
    </source>
</reference>
<comment type="caution">
    <text evidence="3">The sequence shown here is derived from an EMBL/GenBank/DDBJ whole genome shotgun (WGS) entry which is preliminary data.</text>
</comment>
<dbReference type="STRING" id="1434232.MAIT1_04461"/>